<dbReference type="PROSITE" id="PS50096">
    <property type="entry name" value="IQ"/>
    <property type="match status" value="1"/>
</dbReference>
<evidence type="ECO:0000313" key="3">
    <source>
        <dbReference type="Proteomes" id="UP000597762"/>
    </source>
</evidence>
<name>A0A812EDJ0_ACAPH</name>
<organism evidence="2 3">
    <name type="scientific">Acanthosepion pharaonis</name>
    <name type="common">Pharaoh cuttlefish</name>
    <name type="synonym">Sepia pharaonis</name>
    <dbReference type="NCBI Taxonomy" id="158019"/>
    <lineage>
        <taxon>Eukaryota</taxon>
        <taxon>Metazoa</taxon>
        <taxon>Spiralia</taxon>
        <taxon>Lophotrochozoa</taxon>
        <taxon>Mollusca</taxon>
        <taxon>Cephalopoda</taxon>
        <taxon>Coleoidea</taxon>
        <taxon>Decapodiformes</taxon>
        <taxon>Sepiida</taxon>
        <taxon>Sepiina</taxon>
        <taxon>Sepiidae</taxon>
        <taxon>Acanthosepion</taxon>
    </lineage>
</organism>
<dbReference type="AlphaFoldDB" id="A0A812EDJ0"/>
<sequence>MARHVQATHVRLSATSAHSGRHSLRDYGHRNAHYDREQRRPTLSLPGTFARGAIKRSADPANTIGRRIALAPRVPLRLPFARRRRVVTAPFRPPPAPSGRSPFVFRTNAVRNFAERPAGDDAVRLANEGRSVDYHFPLAHSEAITDGTGTARLGPLRNRPDKSTQCSSLLQSFVRGRRTPEMRITSKMRESVAVLRSRSPYARNAHYELNARVRCSPSFAVAVRPKRTLRVKSASPLQFFVRGHLLRSRTPYARNAHYELKARVRCSPSSAVASVAVLRPRSPYSRNAHYEVNALVSCSPSSAVAVRGPVLPQCALRGKCASPLQSFVRGRRSPSSGRNAHYEVNARVRCSPSFAVAVLPKCALRGKCASPLQSFVRGRRTPEMRITR</sequence>
<accession>A0A812EDJ0</accession>
<protein>
    <submittedName>
        <fullName evidence="2">Uncharacterized protein</fullName>
    </submittedName>
</protein>
<gene>
    <name evidence="2" type="ORF">SPHA_73123</name>
</gene>
<keyword evidence="3" id="KW-1185">Reference proteome</keyword>
<comment type="caution">
    <text evidence="2">The sequence shown here is derived from an EMBL/GenBank/DDBJ whole genome shotgun (WGS) entry which is preliminary data.</text>
</comment>
<dbReference type="EMBL" id="CAHIKZ030005366">
    <property type="protein sequence ID" value="CAE1323291.1"/>
    <property type="molecule type" value="Genomic_DNA"/>
</dbReference>
<dbReference type="Proteomes" id="UP000597762">
    <property type="component" value="Unassembled WGS sequence"/>
</dbReference>
<reference evidence="2" key="1">
    <citation type="submission" date="2021-01" db="EMBL/GenBank/DDBJ databases">
        <authorList>
            <person name="Li R."/>
            <person name="Bekaert M."/>
        </authorList>
    </citation>
    <scope>NUCLEOTIDE SEQUENCE</scope>
    <source>
        <strain evidence="2">Farmed</strain>
    </source>
</reference>
<feature type="region of interest" description="Disordered" evidence="1">
    <location>
        <begin position="1"/>
        <end position="26"/>
    </location>
</feature>
<evidence type="ECO:0000313" key="2">
    <source>
        <dbReference type="EMBL" id="CAE1323291.1"/>
    </source>
</evidence>
<evidence type="ECO:0000256" key="1">
    <source>
        <dbReference type="SAM" id="MobiDB-lite"/>
    </source>
</evidence>
<proteinExistence type="predicted"/>